<comment type="caution">
    <text evidence="2">The sequence shown here is derived from an EMBL/GenBank/DDBJ whole genome shotgun (WGS) entry which is preliminary data.</text>
</comment>
<evidence type="ECO:0000313" key="3">
    <source>
        <dbReference type="Proteomes" id="UP000092993"/>
    </source>
</evidence>
<evidence type="ECO:0000313" key="2">
    <source>
        <dbReference type="EMBL" id="OBZ68731.1"/>
    </source>
</evidence>
<evidence type="ECO:0000256" key="1">
    <source>
        <dbReference type="SAM" id="MobiDB-lite"/>
    </source>
</evidence>
<accession>A0A1C7LVE9</accession>
<feature type="region of interest" description="Disordered" evidence="1">
    <location>
        <begin position="587"/>
        <end position="619"/>
    </location>
</feature>
<dbReference type="EMBL" id="LUGG01000019">
    <property type="protein sequence ID" value="OBZ68731.1"/>
    <property type="molecule type" value="Genomic_DNA"/>
</dbReference>
<gene>
    <name evidence="2" type="ORF">A0H81_11075</name>
</gene>
<feature type="region of interest" description="Disordered" evidence="1">
    <location>
        <begin position="549"/>
        <end position="570"/>
    </location>
</feature>
<organism evidence="2 3">
    <name type="scientific">Grifola frondosa</name>
    <name type="common">Maitake</name>
    <name type="synonym">Polyporus frondosus</name>
    <dbReference type="NCBI Taxonomy" id="5627"/>
    <lineage>
        <taxon>Eukaryota</taxon>
        <taxon>Fungi</taxon>
        <taxon>Dikarya</taxon>
        <taxon>Basidiomycota</taxon>
        <taxon>Agaricomycotina</taxon>
        <taxon>Agaricomycetes</taxon>
        <taxon>Polyporales</taxon>
        <taxon>Grifolaceae</taxon>
        <taxon>Grifola</taxon>
    </lineage>
</organism>
<keyword evidence="3" id="KW-1185">Reference proteome</keyword>
<proteinExistence type="predicted"/>
<feature type="compositionally biased region" description="Polar residues" evidence="1">
    <location>
        <begin position="591"/>
        <end position="606"/>
    </location>
</feature>
<protein>
    <submittedName>
        <fullName evidence="2">Uncharacterized protein</fullName>
    </submittedName>
</protein>
<feature type="compositionally biased region" description="Low complexity" evidence="1">
    <location>
        <begin position="551"/>
        <end position="563"/>
    </location>
</feature>
<reference evidence="2 3" key="1">
    <citation type="submission" date="2016-03" db="EMBL/GenBank/DDBJ databases">
        <title>Whole genome sequencing of Grifola frondosa 9006-11.</title>
        <authorList>
            <person name="Min B."/>
            <person name="Park H."/>
            <person name="Kim J.-G."/>
            <person name="Cho H."/>
            <person name="Oh Y.-L."/>
            <person name="Kong W.-S."/>
            <person name="Choi I.-G."/>
        </authorList>
    </citation>
    <scope>NUCLEOTIDE SEQUENCE [LARGE SCALE GENOMIC DNA]</scope>
    <source>
        <strain evidence="2 3">9006-11</strain>
    </source>
</reference>
<feature type="region of interest" description="Disordered" evidence="1">
    <location>
        <begin position="871"/>
        <end position="895"/>
    </location>
</feature>
<feature type="compositionally biased region" description="Acidic residues" evidence="1">
    <location>
        <begin position="934"/>
        <end position="945"/>
    </location>
</feature>
<dbReference type="Proteomes" id="UP000092993">
    <property type="component" value="Unassembled WGS sequence"/>
</dbReference>
<sequence>MSITTLKHFTVGNSSASEAGARVKRNTSGLLRPFYAPPHIAHHLNQQIFRSKADYVKRLRHNHNLAVCRTREQRDLDEVPVVRGKVMGEIVLSSNDELSVACKGEDERKKRGGVPRVVTRIGTEVGKGGQVIVKRCSLTELQSLKIKRRLFSVPREVSGLHVPKFMVPPRPEHGTPLVYIEPRVSAMLYLEHPCELRLRPKFTPYGAERRPALLKRMPFIAPEPPFPVGNRITSGSVKRWRVQFWDHTIRGEVVNFDEKQDEMTDAMLCDDVLAARPVPMVSPLVPPLPTPPQAVESLSPICDEYRSLYPKNASTCASRVLAVAPVGIVSTLNDSPSPIRHIPPDIPTVIAVMTSPRSPSRHAIVETEAIPSAFEAKDIVTLSNGSFTPLVTFGMHGASVPNLKTDVEAPRRGVDTAAHDRHRSSPLGSVAVGSVVDSDPAIVQVALSVLTTLHVTDVAPTVVNFEFSTVQSRTIDHASAATRTSTVMDSLLPESSPVTEAVVPMDEDEDDVDLDDNEDVFGPVLSVQMTASEGRCQRDVPTSDSACLARSVSTPSCPRSSSPHTASSDIKRNIASIAIVPSDAKELVPANSDSHSQTADSSMTTTDVDEPAASPSVSSQIFESQMIPMLLPAISSSESEDSIMTTVLDDILAPFGAYSVMREESDSGTTRDSEEEASDTMIEYGSGEEKGVKGIAQDFMISALVVSQIDALPTALPPVRPAPPSPMSATVIPPSPPRQGGTGQFLRMSAHALYWCKWRSFSSLDCQLSSLIDDDEMSTVVRSMNSCDKGDRTIDIIACAEGSSSVSESSTSFYDADEDKKMTDIDHPRVTEDNFEELVDLIRHWTVHCVHATILPSSMLPLHSIPIPEILSGPDDEHRSTDSTSVDISFSSHSDETGTFSEWSLIGEDHTPVPWIQPESDGVDVNKASGASLFEDEAEDPIPLP</sequence>
<name>A0A1C7LVE9_GRIFR</name>
<feature type="region of interest" description="Disordered" evidence="1">
    <location>
        <begin position="910"/>
        <end position="945"/>
    </location>
</feature>
<dbReference type="AlphaFoldDB" id="A0A1C7LVE9"/>
<feature type="compositionally biased region" description="Polar residues" evidence="1">
    <location>
        <begin position="882"/>
        <end position="895"/>
    </location>
</feature>